<accession>A0AAF3EA84</accession>
<keyword evidence="4" id="KW-1185">Reference proteome</keyword>
<evidence type="ECO:0000313" key="4">
    <source>
        <dbReference type="Proteomes" id="UP000887575"/>
    </source>
</evidence>
<dbReference type="InterPro" id="IPR057134">
    <property type="entry name" value="Spectrin_Anc-1_3"/>
</dbReference>
<dbReference type="WBParaSite" id="MBELARI_LOCUS1083">
    <property type="protein sequence ID" value="MBELARI_LOCUS1083"/>
    <property type="gene ID" value="MBELARI_LOCUS1083"/>
</dbReference>
<sequence length="349" mass="38795">MPPFAATSCAKLPDDGQGWERRCFDALNDDYEKIKKIDQDQEKSPEGAQLAATTLDRLEKANEALNNTRSSLEDRADALEDLHRRADGAGTRLAELVDEANRLLCDAEAIPTKFDSTAAEMREEISVARNILATAPTAADEHAHSLSSTVDAAQALLPVLDDRNTYWNEFVAARDAADQLLEEVRRPLDALTAKPPCSLDEARGDLEDAKRAKEENLERLKDAVREMQRLSELLDPLESAYADVRFLDADVDQTAAHYDDLLTELHAEIEDEAVCDDSAKQLNNELSRLLADIPQINDPQSLAHRRTTNSSTQRSNGFVEGKARKSRRHSSARRSRHSPLCAAIGREDR</sequence>
<proteinExistence type="predicted"/>
<name>A0AAF3EA84_9BILA</name>
<feature type="domain" description="Nuclear anchorage protein 1 spectrin-like repeat" evidence="3">
    <location>
        <begin position="158"/>
        <end position="270"/>
    </location>
</feature>
<feature type="coiled-coil region" evidence="1">
    <location>
        <begin position="199"/>
        <end position="240"/>
    </location>
</feature>
<protein>
    <recommendedName>
        <fullName evidence="3">Nuclear anchorage protein 1 spectrin-like repeat domain-containing protein</fullName>
    </recommendedName>
</protein>
<reference evidence="5" key="1">
    <citation type="submission" date="2024-02" db="UniProtKB">
        <authorList>
            <consortium name="WormBaseParasite"/>
        </authorList>
    </citation>
    <scope>IDENTIFICATION</scope>
</reference>
<evidence type="ECO:0000256" key="2">
    <source>
        <dbReference type="SAM" id="MobiDB-lite"/>
    </source>
</evidence>
<feature type="region of interest" description="Disordered" evidence="2">
    <location>
        <begin position="297"/>
        <end position="349"/>
    </location>
</feature>
<evidence type="ECO:0000259" key="3">
    <source>
        <dbReference type="Pfam" id="PF24611"/>
    </source>
</evidence>
<keyword evidence="1" id="KW-0175">Coiled coil</keyword>
<organism evidence="4 5">
    <name type="scientific">Mesorhabditis belari</name>
    <dbReference type="NCBI Taxonomy" id="2138241"/>
    <lineage>
        <taxon>Eukaryota</taxon>
        <taxon>Metazoa</taxon>
        <taxon>Ecdysozoa</taxon>
        <taxon>Nematoda</taxon>
        <taxon>Chromadorea</taxon>
        <taxon>Rhabditida</taxon>
        <taxon>Rhabditina</taxon>
        <taxon>Rhabditomorpha</taxon>
        <taxon>Rhabditoidea</taxon>
        <taxon>Rhabditidae</taxon>
        <taxon>Mesorhabditinae</taxon>
        <taxon>Mesorhabditis</taxon>
    </lineage>
</organism>
<dbReference type="AlphaFoldDB" id="A0AAF3EA84"/>
<dbReference type="Proteomes" id="UP000887575">
    <property type="component" value="Unassembled WGS sequence"/>
</dbReference>
<feature type="coiled-coil region" evidence="1">
    <location>
        <begin position="48"/>
        <end position="99"/>
    </location>
</feature>
<feature type="compositionally biased region" description="Basic residues" evidence="2">
    <location>
        <begin position="324"/>
        <end position="337"/>
    </location>
</feature>
<evidence type="ECO:0000313" key="5">
    <source>
        <dbReference type="WBParaSite" id="MBELARI_LOCUS1083"/>
    </source>
</evidence>
<dbReference type="Pfam" id="PF24611">
    <property type="entry name" value="Spectrin_Anc-1"/>
    <property type="match status" value="1"/>
</dbReference>
<evidence type="ECO:0000256" key="1">
    <source>
        <dbReference type="SAM" id="Coils"/>
    </source>
</evidence>